<feature type="domain" description="ABC transporter" evidence="6">
    <location>
        <begin position="25"/>
        <end position="245"/>
    </location>
</feature>
<dbReference type="AlphaFoldDB" id="A0A3T1DC06"/>
<dbReference type="InterPro" id="IPR015860">
    <property type="entry name" value="ABC_transpr_TagH-like"/>
</dbReference>
<dbReference type="Gene3D" id="3.40.50.300">
    <property type="entry name" value="P-loop containing nucleotide triphosphate hydrolases"/>
    <property type="match status" value="1"/>
</dbReference>
<name>A0A3T1DC06_9BACL</name>
<protein>
    <submittedName>
        <fullName evidence="7">Sugar ABC transporter ATP-binding protein</fullName>
    </submittedName>
</protein>
<gene>
    <name evidence="7" type="ORF">KCTCHS21_50800</name>
</gene>
<dbReference type="InterPro" id="IPR050683">
    <property type="entry name" value="Bact_Polysacc_Export_ATP-bd"/>
</dbReference>
<accession>A0A3T1DC06</accession>
<dbReference type="Proteomes" id="UP000289856">
    <property type="component" value="Chromosome"/>
</dbReference>
<evidence type="ECO:0000259" key="6">
    <source>
        <dbReference type="PROSITE" id="PS50893"/>
    </source>
</evidence>
<dbReference type="Gene3D" id="2.70.50.60">
    <property type="entry name" value="abc- transporter (atp binding component) like domain"/>
    <property type="match status" value="1"/>
</dbReference>
<dbReference type="EMBL" id="AP019400">
    <property type="protein sequence ID" value="BBI35681.1"/>
    <property type="molecule type" value="Genomic_DNA"/>
</dbReference>
<dbReference type="PANTHER" id="PTHR46743">
    <property type="entry name" value="TEICHOIC ACIDS EXPORT ATP-BINDING PROTEIN TAGH"/>
    <property type="match status" value="1"/>
</dbReference>
<dbReference type="KEGG" id="cohn:KCTCHS21_50800"/>
<keyword evidence="2" id="KW-0813">Transport</keyword>
<evidence type="ECO:0000256" key="3">
    <source>
        <dbReference type="ARBA" id="ARBA00022741"/>
    </source>
</evidence>
<dbReference type="GO" id="GO:0005524">
    <property type="term" value="F:ATP binding"/>
    <property type="evidence" value="ECO:0007669"/>
    <property type="project" value="UniProtKB-KW"/>
</dbReference>
<proteinExistence type="inferred from homology"/>
<dbReference type="GO" id="GO:0016020">
    <property type="term" value="C:membrane"/>
    <property type="evidence" value="ECO:0007669"/>
    <property type="project" value="InterPro"/>
</dbReference>
<keyword evidence="4 7" id="KW-0067">ATP-binding</keyword>
<dbReference type="SUPFAM" id="SSF52540">
    <property type="entry name" value="P-loop containing nucleoside triphosphate hydrolases"/>
    <property type="match status" value="1"/>
</dbReference>
<dbReference type="SMART" id="SM00382">
    <property type="entry name" value="AAA"/>
    <property type="match status" value="1"/>
</dbReference>
<evidence type="ECO:0000256" key="5">
    <source>
        <dbReference type="ARBA" id="ARBA00022967"/>
    </source>
</evidence>
<dbReference type="PANTHER" id="PTHR46743:SF2">
    <property type="entry name" value="TEICHOIC ACIDS EXPORT ATP-BINDING PROTEIN TAGH"/>
    <property type="match status" value="1"/>
</dbReference>
<organism evidence="7 8">
    <name type="scientific">Cohnella abietis</name>
    <dbReference type="NCBI Taxonomy" id="2507935"/>
    <lineage>
        <taxon>Bacteria</taxon>
        <taxon>Bacillati</taxon>
        <taxon>Bacillota</taxon>
        <taxon>Bacilli</taxon>
        <taxon>Bacillales</taxon>
        <taxon>Paenibacillaceae</taxon>
        <taxon>Cohnella</taxon>
    </lineage>
</organism>
<dbReference type="GO" id="GO:0140359">
    <property type="term" value="F:ABC-type transporter activity"/>
    <property type="evidence" value="ECO:0007669"/>
    <property type="project" value="InterPro"/>
</dbReference>
<evidence type="ECO:0000256" key="4">
    <source>
        <dbReference type="ARBA" id="ARBA00022840"/>
    </source>
</evidence>
<dbReference type="CDD" id="cd10147">
    <property type="entry name" value="Wzt_C-like"/>
    <property type="match status" value="1"/>
</dbReference>
<sequence length="419" mass="47646">MHVIEIKQMSKKFKNYRDKSNTLKERLLKIRKNDSKEHWVLQNINLTISKGECVALIGRNGSGKSTLLKLMTKILYPNKGEVIVKGRVSSLLELGAGFHPDFTGRENIYMNASVLGLLKREIDERMEAIIKFSELKEYIDQPVRIYSSGMYMRLAFSIAISIQPDVMLIDEVLAVGDAAFQNKCINKIEELKTKGTTIVIVAHNGGIIEKLCDRAIWLSDGEIMDDGNPRMVNMKYMQALSERENARLLEEEAELAQLEKNNRIEYPSTKASELSPRVGNRKVEITAVKLMDDRKVCRKDFRTGTSMSILIEYKVNEAFEEVSFGIGFFTSENICCYATNTKIDRFTIKELGSRGVISCEFSELSLLPGTYMLDVAVLHPNKNEPYDYLSKQFNFQVSSDVKDEGIARLKHHWAVEVIS</sequence>
<evidence type="ECO:0000256" key="1">
    <source>
        <dbReference type="ARBA" id="ARBA00005417"/>
    </source>
</evidence>
<dbReference type="Pfam" id="PF00005">
    <property type="entry name" value="ABC_tran"/>
    <property type="match status" value="1"/>
</dbReference>
<evidence type="ECO:0000313" key="7">
    <source>
        <dbReference type="EMBL" id="BBI35681.1"/>
    </source>
</evidence>
<dbReference type="InterPro" id="IPR029439">
    <property type="entry name" value="Wzt_C"/>
</dbReference>
<dbReference type="GO" id="GO:0016887">
    <property type="term" value="F:ATP hydrolysis activity"/>
    <property type="evidence" value="ECO:0007669"/>
    <property type="project" value="InterPro"/>
</dbReference>
<comment type="similarity">
    <text evidence="1">Belongs to the ABC transporter superfamily.</text>
</comment>
<reference evidence="7 8" key="1">
    <citation type="submission" date="2019-01" db="EMBL/GenBank/DDBJ databases">
        <title>Complete genome sequence of Cohnella hallensis HS21 isolated from Korean fir (Abies koreana) rhizospheric soil.</title>
        <authorList>
            <person name="Jiang L."/>
            <person name="Kang S.W."/>
            <person name="Kim S."/>
            <person name="Jung J."/>
            <person name="Kim C.Y."/>
            <person name="Kim D.H."/>
            <person name="Kim S.W."/>
            <person name="Lee J."/>
        </authorList>
    </citation>
    <scope>NUCLEOTIDE SEQUENCE [LARGE SCALE GENOMIC DNA]</scope>
    <source>
        <strain evidence="7 8">HS21</strain>
    </source>
</reference>
<dbReference type="InterPro" id="IPR003439">
    <property type="entry name" value="ABC_transporter-like_ATP-bd"/>
</dbReference>
<evidence type="ECO:0000313" key="8">
    <source>
        <dbReference type="Proteomes" id="UP000289856"/>
    </source>
</evidence>
<dbReference type="PROSITE" id="PS50893">
    <property type="entry name" value="ABC_TRANSPORTER_2"/>
    <property type="match status" value="1"/>
</dbReference>
<dbReference type="Pfam" id="PF14524">
    <property type="entry name" value="Wzt_C"/>
    <property type="match status" value="1"/>
</dbReference>
<dbReference type="CDD" id="cd03220">
    <property type="entry name" value="ABC_KpsT_Wzt"/>
    <property type="match status" value="1"/>
</dbReference>
<keyword evidence="8" id="KW-1185">Reference proteome</keyword>
<dbReference type="InterPro" id="IPR003593">
    <property type="entry name" value="AAA+_ATPase"/>
</dbReference>
<keyword evidence="3" id="KW-0547">Nucleotide-binding</keyword>
<evidence type="ECO:0000256" key="2">
    <source>
        <dbReference type="ARBA" id="ARBA00022448"/>
    </source>
</evidence>
<keyword evidence="5" id="KW-1278">Translocase</keyword>
<dbReference type="InterPro" id="IPR027417">
    <property type="entry name" value="P-loop_NTPase"/>
</dbReference>